<name>A0A1B9NAG3_9MICO</name>
<proteinExistence type="predicted"/>
<dbReference type="RefSeq" id="WP_067026686.1">
    <property type="nucleotide sequence ID" value="NZ_CP038256.1"/>
</dbReference>
<protein>
    <submittedName>
        <fullName evidence="1">Uncharacterized protein</fullName>
    </submittedName>
</protein>
<dbReference type="Gene3D" id="3.40.630.30">
    <property type="match status" value="1"/>
</dbReference>
<dbReference type="PANTHER" id="PTHR31435:SF10">
    <property type="entry name" value="BSR4717 PROTEIN"/>
    <property type="match status" value="1"/>
</dbReference>
<accession>A0A1B9NAG3</accession>
<dbReference type="EMBL" id="LXMD01000024">
    <property type="protein sequence ID" value="OCG73586.1"/>
    <property type="molecule type" value="Genomic_DNA"/>
</dbReference>
<sequence length="122" mass="13079">MTTETTVERDDDQSRYELYVTDTADSGSTPEGSTLAGYAEFVQGDGVIRFTHTVIDHAFRGRGLGDVLAAEALADVARRGDTIVPLCPFIAKYLTENEVAGAIVKWPHGTPQDAATPPEQPA</sequence>
<evidence type="ECO:0000313" key="2">
    <source>
        <dbReference type="Proteomes" id="UP000093355"/>
    </source>
</evidence>
<dbReference type="AlphaFoldDB" id="A0A1B9NAG3"/>
<dbReference type="STRING" id="904291.A7J15_07900"/>
<dbReference type="InterPro" id="IPR031165">
    <property type="entry name" value="GNAT_YJDJ"/>
</dbReference>
<dbReference type="SUPFAM" id="SSF55729">
    <property type="entry name" value="Acyl-CoA N-acyltransferases (Nat)"/>
    <property type="match status" value="1"/>
</dbReference>
<keyword evidence="2" id="KW-1185">Reference proteome</keyword>
<dbReference type="InterPro" id="IPR016181">
    <property type="entry name" value="Acyl_CoA_acyltransferase"/>
</dbReference>
<reference evidence="1 2" key="1">
    <citation type="submission" date="2016-05" db="EMBL/GenBank/DDBJ databases">
        <authorList>
            <person name="Lavstsen T."/>
            <person name="Jespersen J.S."/>
        </authorList>
    </citation>
    <scope>NUCLEOTIDE SEQUENCE [LARGE SCALE GENOMIC DNA]</scope>
    <source>
        <strain evidence="1 2">YLB-01</strain>
    </source>
</reference>
<organism evidence="1 2">
    <name type="scientific">Microbacterium sediminis</name>
    <dbReference type="NCBI Taxonomy" id="904291"/>
    <lineage>
        <taxon>Bacteria</taxon>
        <taxon>Bacillati</taxon>
        <taxon>Actinomycetota</taxon>
        <taxon>Actinomycetes</taxon>
        <taxon>Micrococcales</taxon>
        <taxon>Microbacteriaceae</taxon>
        <taxon>Microbacterium</taxon>
    </lineage>
</organism>
<dbReference type="Pfam" id="PF14542">
    <property type="entry name" value="Acetyltransf_CG"/>
    <property type="match status" value="1"/>
</dbReference>
<dbReference type="InterPro" id="IPR045057">
    <property type="entry name" value="Gcn5-rel_NAT"/>
</dbReference>
<dbReference type="Proteomes" id="UP000093355">
    <property type="component" value="Unassembled WGS sequence"/>
</dbReference>
<dbReference type="PROSITE" id="PS51729">
    <property type="entry name" value="GNAT_YJDJ"/>
    <property type="match status" value="1"/>
</dbReference>
<gene>
    <name evidence="1" type="ORF">A7J15_07900</name>
</gene>
<evidence type="ECO:0000313" key="1">
    <source>
        <dbReference type="EMBL" id="OCG73586.1"/>
    </source>
</evidence>
<comment type="caution">
    <text evidence="1">The sequence shown here is derived from an EMBL/GenBank/DDBJ whole genome shotgun (WGS) entry which is preliminary data.</text>
</comment>
<dbReference type="OrthoDB" id="5405911at2"/>
<dbReference type="PANTHER" id="PTHR31435">
    <property type="entry name" value="PROTEIN NATD1"/>
    <property type="match status" value="1"/>
</dbReference>